<proteinExistence type="predicted"/>
<evidence type="ECO:0008006" key="2">
    <source>
        <dbReference type="Google" id="ProtNLM"/>
    </source>
</evidence>
<dbReference type="EMBL" id="UINC01001863">
    <property type="protein sequence ID" value="SUZ90069.1"/>
    <property type="molecule type" value="Genomic_DNA"/>
</dbReference>
<protein>
    <recommendedName>
        <fullName evidence="2">Chromosome segregation protein ScpA</fullName>
    </recommendedName>
</protein>
<accession>A0A381RGP6</accession>
<dbReference type="Pfam" id="PF02616">
    <property type="entry name" value="SMC_ScpA"/>
    <property type="match status" value="1"/>
</dbReference>
<feature type="non-terminal residue" evidence="1">
    <location>
        <position position="1"/>
    </location>
</feature>
<evidence type="ECO:0000313" key="1">
    <source>
        <dbReference type="EMBL" id="SUZ90069.1"/>
    </source>
</evidence>
<dbReference type="InterPro" id="IPR023093">
    <property type="entry name" value="ScpA-like_C"/>
</dbReference>
<gene>
    <name evidence="1" type="ORF">METZ01_LOCUS42923</name>
</gene>
<dbReference type="PANTHER" id="PTHR33969:SF2">
    <property type="entry name" value="SEGREGATION AND CONDENSATION PROTEIN A"/>
    <property type="match status" value="1"/>
</dbReference>
<organism evidence="1">
    <name type="scientific">marine metagenome</name>
    <dbReference type="NCBI Taxonomy" id="408172"/>
    <lineage>
        <taxon>unclassified sequences</taxon>
        <taxon>metagenomes</taxon>
        <taxon>ecological metagenomes</taxon>
    </lineage>
</organism>
<name>A0A381RGP6_9ZZZZ</name>
<sequence length="192" mass="22246">LHVAGDFIVMASTLMRIKAKLLLPRPEIDDDGEIIDPRTELVQQLVEYKRFKNAAELLRNLSGERDQKFSRQLEPIMQIDESDIEENIILDVTLFDLATFFKSAMDNMPVISQFELSREPIKLEQQKEFIFKYFDGDGRLNFSTILDKLESRMEIVVTFLAILDLVREGICRLTQNEVFGDLELQNIVSEQS</sequence>
<reference evidence="1" key="1">
    <citation type="submission" date="2018-05" db="EMBL/GenBank/DDBJ databases">
        <authorList>
            <person name="Lanie J.A."/>
            <person name="Ng W.-L."/>
            <person name="Kazmierczak K.M."/>
            <person name="Andrzejewski T.M."/>
            <person name="Davidsen T.M."/>
            <person name="Wayne K.J."/>
            <person name="Tettelin H."/>
            <person name="Glass J.I."/>
            <person name="Rusch D."/>
            <person name="Podicherti R."/>
            <person name="Tsui H.-C.T."/>
            <person name="Winkler M.E."/>
        </authorList>
    </citation>
    <scope>NUCLEOTIDE SEQUENCE</scope>
</reference>
<dbReference type="PANTHER" id="PTHR33969">
    <property type="entry name" value="SEGREGATION AND CONDENSATION PROTEIN A"/>
    <property type="match status" value="1"/>
</dbReference>
<dbReference type="Gene3D" id="1.10.10.580">
    <property type="entry name" value="Structural maintenance of chromosome 1. Chain E"/>
    <property type="match status" value="1"/>
</dbReference>
<dbReference type="AlphaFoldDB" id="A0A381RGP6"/>
<dbReference type="InterPro" id="IPR003768">
    <property type="entry name" value="ScpA"/>
</dbReference>